<feature type="domain" description="Amidohydrolase 3" evidence="1">
    <location>
        <begin position="49"/>
        <end position="540"/>
    </location>
</feature>
<dbReference type="EMBL" id="CADCUD010000236">
    <property type="protein sequence ID" value="CAA9361424.1"/>
    <property type="molecule type" value="Genomic_DNA"/>
</dbReference>
<reference evidence="2" key="1">
    <citation type="submission" date="2020-02" db="EMBL/GenBank/DDBJ databases">
        <authorList>
            <person name="Meier V. D."/>
        </authorList>
    </citation>
    <scope>NUCLEOTIDE SEQUENCE</scope>
    <source>
        <strain evidence="2">AVDCRST_MAG46</strain>
    </source>
</reference>
<protein>
    <submittedName>
        <fullName evidence="2">Probable metal-dependant glycoprotease</fullName>
    </submittedName>
</protein>
<keyword evidence="2" id="KW-0378">Hydrolase</keyword>
<dbReference type="GO" id="GO:0008233">
    <property type="term" value="F:peptidase activity"/>
    <property type="evidence" value="ECO:0007669"/>
    <property type="project" value="UniProtKB-KW"/>
</dbReference>
<proteinExistence type="predicted"/>
<accession>A0A6J4MLM6</accession>
<dbReference type="AlphaFoldDB" id="A0A6J4MLM6"/>
<dbReference type="Gene3D" id="2.30.40.10">
    <property type="entry name" value="Urease, subunit C, domain 1"/>
    <property type="match status" value="1"/>
</dbReference>
<dbReference type="InterPro" id="IPR013108">
    <property type="entry name" value="Amidohydro_3"/>
</dbReference>
<dbReference type="GO" id="GO:0006508">
    <property type="term" value="P:proteolysis"/>
    <property type="evidence" value="ECO:0007669"/>
    <property type="project" value="UniProtKB-KW"/>
</dbReference>
<sequence length="541" mass="57605">MQEHSETVFTNGRVWSTDGLPATTAMVCGGRITAVGGDDVRRQAGAAAQEVDLAGGLLLPGFIDAHVHPVQGGLERRACDLTGCGSAAECLETIGAYAASHPDVHWVLGGGWQISHFPNGAPSADQLDAVVGDRPAFLLNADHHGAWVNSRALQLAGINAAVPDPVDGRIERDATGLPLGTLHEGAMHLLDEVLPAATEDDQLEALLEAQTFLHSLGITGWQDAIIGTYANMADASAAYVRAAAEQRLTARVVGALWWDRTRGAEQVPELVERRARLAGERFRASYVKIMQDGIAENFTAGMTTPYLDACGHSTDNRGMSFVDPVALAEHVSELDRLGFGVHVHAIGDRAVREALDAFAAARRRNGPTGNRHHIAHIQVVHPDDVPRFAQLDVTANMQPLWAAHEPEMDEFVIPFLGPERAGWQYPFAALQASGARLAGGSDWPVSSPDPLHGIHVAVNRISPRGDAPPFLAEQRLDLTSALRAYTAGSAYVNGDDDAGRIAVGARADLAVVDRDLFALPVEEIASARVVQTYVGGQLVHG</sequence>
<dbReference type="Gene3D" id="3.20.20.140">
    <property type="entry name" value="Metal-dependent hydrolases"/>
    <property type="match status" value="1"/>
</dbReference>
<dbReference type="CDD" id="cd01300">
    <property type="entry name" value="YtcJ_like"/>
    <property type="match status" value="1"/>
</dbReference>
<name>A0A6J4MLM6_9ACTN</name>
<dbReference type="InterPro" id="IPR011059">
    <property type="entry name" value="Metal-dep_hydrolase_composite"/>
</dbReference>
<evidence type="ECO:0000259" key="1">
    <source>
        <dbReference type="Pfam" id="PF07969"/>
    </source>
</evidence>
<dbReference type="SUPFAM" id="SSF51556">
    <property type="entry name" value="Metallo-dependent hydrolases"/>
    <property type="match status" value="1"/>
</dbReference>
<evidence type="ECO:0000313" key="2">
    <source>
        <dbReference type="EMBL" id="CAA9361424.1"/>
    </source>
</evidence>
<dbReference type="InterPro" id="IPR033932">
    <property type="entry name" value="YtcJ-like"/>
</dbReference>
<dbReference type="PANTHER" id="PTHR22642:SF2">
    <property type="entry name" value="PROTEIN LONG AFTER FAR-RED 3"/>
    <property type="match status" value="1"/>
</dbReference>
<dbReference type="Pfam" id="PF07969">
    <property type="entry name" value="Amidohydro_3"/>
    <property type="match status" value="1"/>
</dbReference>
<dbReference type="PANTHER" id="PTHR22642">
    <property type="entry name" value="IMIDAZOLONEPROPIONASE"/>
    <property type="match status" value="1"/>
</dbReference>
<dbReference type="Gene3D" id="3.10.310.70">
    <property type="match status" value="1"/>
</dbReference>
<dbReference type="InterPro" id="IPR032466">
    <property type="entry name" value="Metal_Hydrolase"/>
</dbReference>
<dbReference type="GO" id="GO:0016810">
    <property type="term" value="F:hydrolase activity, acting on carbon-nitrogen (but not peptide) bonds"/>
    <property type="evidence" value="ECO:0007669"/>
    <property type="project" value="InterPro"/>
</dbReference>
<gene>
    <name evidence="2" type="ORF">AVDCRST_MAG46-3306</name>
</gene>
<organism evidence="2">
    <name type="scientific">uncultured Nocardioidaceae bacterium</name>
    <dbReference type="NCBI Taxonomy" id="253824"/>
    <lineage>
        <taxon>Bacteria</taxon>
        <taxon>Bacillati</taxon>
        <taxon>Actinomycetota</taxon>
        <taxon>Actinomycetes</taxon>
        <taxon>Propionibacteriales</taxon>
        <taxon>Nocardioidaceae</taxon>
        <taxon>environmental samples</taxon>
    </lineage>
</organism>
<dbReference type="SUPFAM" id="SSF51338">
    <property type="entry name" value="Composite domain of metallo-dependent hydrolases"/>
    <property type="match status" value="1"/>
</dbReference>
<keyword evidence="2" id="KW-0645">Protease</keyword>